<feature type="domain" description="Glycoside hydrolase family 65 C-terminal" evidence="7">
    <location>
        <begin position="690"/>
        <end position="751"/>
    </location>
</feature>
<keyword evidence="10" id="KW-1185">Reference proteome</keyword>
<feature type="domain" description="Glycoside hydrolase family 65 central catalytic" evidence="6">
    <location>
        <begin position="328"/>
        <end position="680"/>
    </location>
</feature>
<dbReference type="InterPro" id="IPR005195">
    <property type="entry name" value="Glyco_hydro_65_M"/>
</dbReference>
<dbReference type="InterPro" id="IPR012341">
    <property type="entry name" value="6hp_glycosidase-like_sf"/>
</dbReference>
<gene>
    <name evidence="9" type="ORF">NN4_06330</name>
</gene>
<dbReference type="AlphaFoldDB" id="A0A511M648"/>
<evidence type="ECO:0000256" key="4">
    <source>
        <dbReference type="PIRSR" id="PIRSR036289-51"/>
    </source>
</evidence>
<evidence type="ECO:0000259" key="8">
    <source>
        <dbReference type="Pfam" id="PF03636"/>
    </source>
</evidence>
<dbReference type="PANTHER" id="PTHR11051">
    <property type="entry name" value="GLYCOSYL HYDROLASE-RELATED"/>
    <property type="match status" value="1"/>
</dbReference>
<dbReference type="RefSeq" id="WP_147128409.1">
    <property type="nucleotide sequence ID" value="NZ_BJXA01000002.1"/>
</dbReference>
<dbReference type="Pfam" id="PF03632">
    <property type="entry name" value="Glyco_hydro_65m"/>
    <property type="match status" value="1"/>
</dbReference>
<dbReference type="GO" id="GO:0005975">
    <property type="term" value="P:carbohydrate metabolic process"/>
    <property type="evidence" value="ECO:0007669"/>
    <property type="project" value="InterPro"/>
</dbReference>
<feature type="region of interest" description="Disordered" evidence="5">
    <location>
        <begin position="760"/>
        <end position="781"/>
    </location>
</feature>
<evidence type="ECO:0000313" key="9">
    <source>
        <dbReference type="EMBL" id="GEM36114.1"/>
    </source>
</evidence>
<comment type="similarity">
    <text evidence="1">Belongs to the glycosyl hydrolase 65 family.</text>
</comment>
<dbReference type="InterPro" id="IPR011013">
    <property type="entry name" value="Gal_mutarotase_sf_dom"/>
</dbReference>
<dbReference type="InterPro" id="IPR017045">
    <property type="entry name" value="Malt_Pase/Glycosyl_Hdrlase"/>
</dbReference>
<evidence type="ECO:0000256" key="2">
    <source>
        <dbReference type="ARBA" id="ARBA00023295"/>
    </source>
</evidence>
<dbReference type="InterPro" id="IPR005196">
    <property type="entry name" value="Glyco_hydro_65_N"/>
</dbReference>
<dbReference type="PIRSF" id="PIRSF036289">
    <property type="entry name" value="Glycosyl_hydrolase_malt_phosph"/>
    <property type="match status" value="1"/>
</dbReference>
<comment type="caution">
    <text evidence="9">The sequence shown here is derived from an EMBL/GenBank/DDBJ whole genome shotgun (WGS) entry which is preliminary data.</text>
</comment>
<evidence type="ECO:0000259" key="7">
    <source>
        <dbReference type="Pfam" id="PF03633"/>
    </source>
</evidence>
<organism evidence="9 10">
    <name type="scientific">Nocardia ninae NBRC 108245</name>
    <dbReference type="NCBI Taxonomy" id="1210091"/>
    <lineage>
        <taxon>Bacteria</taxon>
        <taxon>Bacillati</taxon>
        <taxon>Actinomycetota</taxon>
        <taxon>Actinomycetes</taxon>
        <taxon>Mycobacteriales</taxon>
        <taxon>Nocardiaceae</taxon>
        <taxon>Nocardia</taxon>
    </lineage>
</organism>
<dbReference type="GO" id="GO:0030246">
    <property type="term" value="F:carbohydrate binding"/>
    <property type="evidence" value="ECO:0007669"/>
    <property type="project" value="InterPro"/>
</dbReference>
<dbReference type="InterPro" id="IPR005194">
    <property type="entry name" value="Glyco_hydro_65_C"/>
</dbReference>
<dbReference type="Pfam" id="PF03633">
    <property type="entry name" value="Glyco_hydro_65C"/>
    <property type="match status" value="1"/>
</dbReference>
<sequence length="781" mass="86807">MAADCRGFEVEPWQLRWCGMDVDALRRTESIFALSNGHLGLRGTLEEGEPVGEPGTYLNGFYEKRQLPYAEVGYGYPQQGQTVVNVTDGKIIRLLVGDEPMDMRYGHAREHERVLDFRSGTLRRSTVWTSPTGQSVRIRSERLVSFTERALAAIRYEVEPLDEDLDLVIQSDLLANEPVVARQGDPRFAAALDRPLVADFATARDFHAVLAHHTRHSGLRMAAGMDHELAVKATPRCSVHTEDDLARLTIAVDVARGDTVCVTKYFAYGWSSQRSTPALRAQVEAALAAGLETGWDDLLARQRAYLDDFWASADIEIDGDPEMQQAVRFALFHVLQAGARGETRAIPAKGLTGPGYDGHSFWDTETFVLPVLTHTVPAAAGDALRWRHSTLELARQRARELGQSGAMFPWRSINGAEGSGYWPTGTAAVHVNADIADATIRYLAATGDEQFERDCGVELLVETARLWAVLGHRDSAGSFRIDGVTGPDEYSALADNNIYTNLMAQKNLRGAVAACARQPEVAQRLGVTESEIGRWRDCAEKVAMPYNDELEVHEQSENFTRYMRWNFADTPAERYPLLLHYPYFDLNRKQVVKQADLTLAMYLCPDEFTPEQKLRNFDYYEALTVRDSSLSACAQAIMAAEVGHLSLAFDYFVESALTDLHDLHHNVATGLHIASLAGTWSCCVAGFGGMRECNGEVRFAPRLPENLDRLAFRILWRGSRISVDITRDAATYALLSGDPFTFRHHGQPHTLEGTPLELGIPDLPNVSKPEPPAGRAPYRRD</sequence>
<dbReference type="GO" id="GO:0004553">
    <property type="term" value="F:hydrolase activity, hydrolyzing O-glycosyl compounds"/>
    <property type="evidence" value="ECO:0007669"/>
    <property type="project" value="TreeGrafter"/>
</dbReference>
<dbReference type="InterPro" id="IPR008928">
    <property type="entry name" value="6-hairpin_glycosidase_sf"/>
</dbReference>
<feature type="binding site" evidence="4">
    <location>
        <begin position="362"/>
        <end position="363"/>
    </location>
    <ligand>
        <name>substrate</name>
    </ligand>
</feature>
<evidence type="ECO:0000313" key="10">
    <source>
        <dbReference type="Proteomes" id="UP000321424"/>
    </source>
</evidence>
<proteinExistence type="inferred from homology"/>
<dbReference type="SUPFAM" id="SSF74650">
    <property type="entry name" value="Galactose mutarotase-like"/>
    <property type="match status" value="1"/>
</dbReference>
<evidence type="ECO:0000256" key="3">
    <source>
        <dbReference type="PIRSR" id="PIRSR036289-50"/>
    </source>
</evidence>
<dbReference type="PANTHER" id="PTHR11051:SF13">
    <property type="entry name" value="GLYCOSYL TRANSFERASE"/>
    <property type="match status" value="1"/>
</dbReference>
<dbReference type="SUPFAM" id="SSF48208">
    <property type="entry name" value="Six-hairpin glycosidases"/>
    <property type="match status" value="1"/>
</dbReference>
<dbReference type="OrthoDB" id="9816160at2"/>
<dbReference type="EMBL" id="BJXA01000002">
    <property type="protein sequence ID" value="GEM36114.1"/>
    <property type="molecule type" value="Genomic_DNA"/>
</dbReference>
<keyword evidence="2" id="KW-0326">Glycosidase</keyword>
<feature type="domain" description="Glycoside hydrolase family 65 N-terminal" evidence="8">
    <location>
        <begin position="19"/>
        <end position="271"/>
    </location>
</feature>
<reference evidence="9 10" key="1">
    <citation type="submission" date="2019-07" db="EMBL/GenBank/DDBJ databases">
        <title>Whole genome shotgun sequence of Nocardia ninae NBRC 108245.</title>
        <authorList>
            <person name="Hosoyama A."/>
            <person name="Uohara A."/>
            <person name="Ohji S."/>
            <person name="Ichikawa N."/>
        </authorList>
    </citation>
    <scope>NUCLEOTIDE SEQUENCE [LARGE SCALE GENOMIC DNA]</scope>
    <source>
        <strain evidence="9 10">NBRC 108245</strain>
    </source>
</reference>
<dbReference type="InterPro" id="IPR037018">
    <property type="entry name" value="GH65_N"/>
</dbReference>
<dbReference type="GO" id="GO:0016757">
    <property type="term" value="F:glycosyltransferase activity"/>
    <property type="evidence" value="ECO:0007669"/>
    <property type="project" value="UniProtKB-ARBA"/>
</dbReference>
<keyword evidence="9" id="KW-0378">Hydrolase</keyword>
<dbReference type="Gene3D" id="2.60.420.10">
    <property type="entry name" value="Maltose phosphorylase, domain 3"/>
    <property type="match status" value="1"/>
</dbReference>
<dbReference type="Pfam" id="PF03636">
    <property type="entry name" value="Glyco_hydro_65N"/>
    <property type="match status" value="1"/>
</dbReference>
<feature type="active site" description="Proton donor" evidence="3">
    <location>
        <position position="489"/>
    </location>
</feature>
<dbReference type="Gene3D" id="1.50.10.10">
    <property type="match status" value="1"/>
</dbReference>
<evidence type="ECO:0000256" key="1">
    <source>
        <dbReference type="ARBA" id="ARBA00006768"/>
    </source>
</evidence>
<evidence type="ECO:0000259" key="6">
    <source>
        <dbReference type="Pfam" id="PF03632"/>
    </source>
</evidence>
<evidence type="ECO:0000256" key="5">
    <source>
        <dbReference type="SAM" id="MobiDB-lite"/>
    </source>
</evidence>
<feature type="binding site" evidence="4">
    <location>
        <begin position="593"/>
        <end position="594"/>
    </location>
    <ligand>
        <name>substrate</name>
    </ligand>
</feature>
<name>A0A511M648_9NOCA</name>
<accession>A0A511M648</accession>
<dbReference type="Proteomes" id="UP000321424">
    <property type="component" value="Unassembled WGS sequence"/>
</dbReference>
<protein>
    <submittedName>
        <fullName evidence="9">Glycosyl hydrolase</fullName>
    </submittedName>
</protein>
<dbReference type="Gene3D" id="2.70.98.40">
    <property type="entry name" value="Glycoside hydrolase, family 65, N-terminal domain"/>
    <property type="match status" value="1"/>
</dbReference>